<dbReference type="PANTHER" id="PTHR43135:SF3">
    <property type="entry name" value="ALPHA-D-RIBOSE 1-METHYLPHOSPHONATE 5-TRIPHOSPHATE DIPHOSPHATASE"/>
    <property type="match status" value="1"/>
</dbReference>
<keyword evidence="3" id="KW-1185">Reference proteome</keyword>
<dbReference type="SUPFAM" id="SSF51338">
    <property type="entry name" value="Composite domain of metallo-dependent hydrolases"/>
    <property type="match status" value="1"/>
</dbReference>
<comment type="caution">
    <text evidence="2">The sequence shown here is derived from an EMBL/GenBank/DDBJ whole genome shotgun (WGS) entry which is preliminary data.</text>
</comment>
<dbReference type="AlphaFoldDB" id="A0AAN7AMT2"/>
<dbReference type="Pfam" id="PF01979">
    <property type="entry name" value="Amidohydro_1"/>
    <property type="match status" value="1"/>
</dbReference>
<organism evidence="2 3">
    <name type="scientific">Podospora australis</name>
    <dbReference type="NCBI Taxonomy" id="1536484"/>
    <lineage>
        <taxon>Eukaryota</taxon>
        <taxon>Fungi</taxon>
        <taxon>Dikarya</taxon>
        <taxon>Ascomycota</taxon>
        <taxon>Pezizomycotina</taxon>
        <taxon>Sordariomycetes</taxon>
        <taxon>Sordariomycetidae</taxon>
        <taxon>Sordariales</taxon>
        <taxon>Podosporaceae</taxon>
        <taxon>Podospora</taxon>
    </lineage>
</organism>
<dbReference type="PANTHER" id="PTHR43135">
    <property type="entry name" value="ALPHA-D-RIBOSE 1-METHYLPHOSPHONATE 5-TRIPHOSPHATE DIPHOSPHATASE"/>
    <property type="match status" value="1"/>
</dbReference>
<dbReference type="InterPro" id="IPR011059">
    <property type="entry name" value="Metal-dep_hydrolase_composite"/>
</dbReference>
<gene>
    <name evidence="2" type="ORF">QBC35DRAFT_224941</name>
</gene>
<dbReference type="CDD" id="cd01299">
    <property type="entry name" value="Met_dep_hydrolase_A"/>
    <property type="match status" value="1"/>
</dbReference>
<dbReference type="GO" id="GO:0016810">
    <property type="term" value="F:hydrolase activity, acting on carbon-nitrogen (but not peptide) bonds"/>
    <property type="evidence" value="ECO:0007669"/>
    <property type="project" value="InterPro"/>
</dbReference>
<sequence>MCIPSSVSSFPNRPPRKSFTVHTSLLFDPQQKLFLKNISIQVNPETGAIVGTFSRDDHDHDSAKVKTGEGDIDLTGKVVLPGLVDAHTHLFLHSYNERNGTQQMRDESAVERVVRATNHCRAALLAGYTTCRDLGTEALGNADANLRDCINRGLTPGPRLFVATEALASSGSYELRVENKLAGNGLGLSVPRAADVADGVDGVRAAVRRRIGEGADVIKFYADYRRKTMRFPPDVPGPDGKILFPPQRRNPATLAYSKEEMRAIVQEAKLAGLPVAAHAGEAHTALWAAEAGVTTIEHIFEDTYSQETALFDAMVANKVIWVPTLATAESLPAEMYAPMKLMVRRGYEGGVRFATGGDTGTFNHGLNARELEIMMHQLEMSVEDVLEAATIGGWEACGGDSCGFRFGWWSRGNRADIIALDTDPRIDPKALRKVNFVMKDGQVWKQDGITVDMIQVPSWPENDGEESV</sequence>
<dbReference type="Proteomes" id="UP001302126">
    <property type="component" value="Unassembled WGS sequence"/>
</dbReference>
<evidence type="ECO:0000259" key="1">
    <source>
        <dbReference type="Pfam" id="PF01979"/>
    </source>
</evidence>
<evidence type="ECO:0000313" key="3">
    <source>
        <dbReference type="Proteomes" id="UP001302126"/>
    </source>
</evidence>
<dbReference type="InterPro" id="IPR032466">
    <property type="entry name" value="Metal_Hydrolase"/>
</dbReference>
<dbReference type="Gene3D" id="3.20.20.140">
    <property type="entry name" value="Metal-dependent hydrolases"/>
    <property type="match status" value="1"/>
</dbReference>
<reference evidence="2" key="1">
    <citation type="journal article" date="2023" name="Mol. Phylogenet. Evol.">
        <title>Genome-scale phylogeny and comparative genomics of the fungal order Sordariales.</title>
        <authorList>
            <person name="Hensen N."/>
            <person name="Bonometti L."/>
            <person name="Westerberg I."/>
            <person name="Brannstrom I.O."/>
            <person name="Guillou S."/>
            <person name="Cros-Aarteil S."/>
            <person name="Calhoun S."/>
            <person name="Haridas S."/>
            <person name="Kuo A."/>
            <person name="Mondo S."/>
            <person name="Pangilinan J."/>
            <person name="Riley R."/>
            <person name="LaButti K."/>
            <person name="Andreopoulos B."/>
            <person name="Lipzen A."/>
            <person name="Chen C."/>
            <person name="Yan M."/>
            <person name="Daum C."/>
            <person name="Ng V."/>
            <person name="Clum A."/>
            <person name="Steindorff A."/>
            <person name="Ohm R.A."/>
            <person name="Martin F."/>
            <person name="Silar P."/>
            <person name="Natvig D.O."/>
            <person name="Lalanne C."/>
            <person name="Gautier V."/>
            <person name="Ament-Velasquez S.L."/>
            <person name="Kruys A."/>
            <person name="Hutchinson M.I."/>
            <person name="Powell A.J."/>
            <person name="Barry K."/>
            <person name="Miller A.N."/>
            <person name="Grigoriev I.V."/>
            <person name="Debuchy R."/>
            <person name="Gladieux P."/>
            <person name="Hiltunen Thoren M."/>
            <person name="Johannesson H."/>
        </authorList>
    </citation>
    <scope>NUCLEOTIDE SEQUENCE</scope>
    <source>
        <strain evidence="2">PSN309</strain>
    </source>
</reference>
<evidence type="ECO:0000313" key="2">
    <source>
        <dbReference type="EMBL" id="KAK4192489.1"/>
    </source>
</evidence>
<dbReference type="InterPro" id="IPR057744">
    <property type="entry name" value="OTAase-like"/>
</dbReference>
<dbReference type="InterPro" id="IPR051781">
    <property type="entry name" value="Metallo-dep_Hydrolase"/>
</dbReference>
<name>A0AAN7AMT2_9PEZI</name>
<feature type="domain" description="Amidohydrolase-related" evidence="1">
    <location>
        <begin position="78"/>
        <end position="443"/>
    </location>
</feature>
<dbReference type="Gene3D" id="2.30.40.10">
    <property type="entry name" value="Urease, subunit C, domain 1"/>
    <property type="match status" value="1"/>
</dbReference>
<proteinExistence type="predicted"/>
<protein>
    <submittedName>
        <fullName evidence="2">Xaa-Pro dipeptide hydrolase</fullName>
    </submittedName>
</protein>
<keyword evidence="2" id="KW-0378">Hydrolase</keyword>
<accession>A0AAN7AMT2</accession>
<reference evidence="2" key="2">
    <citation type="submission" date="2023-05" db="EMBL/GenBank/DDBJ databases">
        <authorList>
            <consortium name="Lawrence Berkeley National Laboratory"/>
            <person name="Steindorff A."/>
            <person name="Hensen N."/>
            <person name="Bonometti L."/>
            <person name="Westerberg I."/>
            <person name="Brannstrom I.O."/>
            <person name="Guillou S."/>
            <person name="Cros-Aarteil S."/>
            <person name="Calhoun S."/>
            <person name="Haridas S."/>
            <person name="Kuo A."/>
            <person name="Mondo S."/>
            <person name="Pangilinan J."/>
            <person name="Riley R."/>
            <person name="Labutti K."/>
            <person name="Andreopoulos B."/>
            <person name="Lipzen A."/>
            <person name="Chen C."/>
            <person name="Yanf M."/>
            <person name="Daum C."/>
            <person name="Ng V."/>
            <person name="Clum A."/>
            <person name="Ohm R."/>
            <person name="Martin F."/>
            <person name="Silar P."/>
            <person name="Natvig D."/>
            <person name="Lalanne C."/>
            <person name="Gautier V."/>
            <person name="Ament-Velasquez S.L."/>
            <person name="Kruys A."/>
            <person name="Hutchinson M.I."/>
            <person name="Powell A.J."/>
            <person name="Barry K."/>
            <person name="Miller A.N."/>
            <person name="Grigoriev I.V."/>
            <person name="Debuchy R."/>
            <person name="Gladieux P."/>
            <person name="Thoren M.H."/>
            <person name="Johannesson H."/>
        </authorList>
    </citation>
    <scope>NUCLEOTIDE SEQUENCE</scope>
    <source>
        <strain evidence="2">PSN309</strain>
    </source>
</reference>
<dbReference type="InterPro" id="IPR006680">
    <property type="entry name" value="Amidohydro-rel"/>
</dbReference>
<dbReference type="SUPFAM" id="SSF51556">
    <property type="entry name" value="Metallo-dependent hydrolases"/>
    <property type="match status" value="1"/>
</dbReference>
<dbReference type="EMBL" id="MU864354">
    <property type="protein sequence ID" value="KAK4192489.1"/>
    <property type="molecule type" value="Genomic_DNA"/>
</dbReference>